<name>A0A5J9U2J2_9POAL</name>
<feature type="chain" id="PRO_5023847171" description="Protein kinase domain-containing protein" evidence="15">
    <location>
        <begin position="18"/>
        <end position="676"/>
    </location>
</feature>
<keyword evidence="3" id="KW-0808">Transferase</keyword>
<dbReference type="CDD" id="cd14066">
    <property type="entry name" value="STKc_IRAK"/>
    <property type="match status" value="1"/>
</dbReference>
<feature type="non-terminal residue" evidence="18">
    <location>
        <position position="1"/>
    </location>
</feature>
<dbReference type="InterPro" id="IPR011009">
    <property type="entry name" value="Kinase-like_dom_sf"/>
</dbReference>
<dbReference type="InterPro" id="IPR000719">
    <property type="entry name" value="Prot_kinase_dom"/>
</dbReference>
<evidence type="ECO:0000259" key="17">
    <source>
        <dbReference type="PROSITE" id="PS51473"/>
    </source>
</evidence>
<keyword evidence="8" id="KW-0418">Kinase</keyword>
<keyword evidence="19" id="KW-1185">Reference proteome</keyword>
<keyword evidence="12" id="KW-1015">Disulfide bond</keyword>
<feature type="domain" description="Protein kinase" evidence="16">
    <location>
        <begin position="360"/>
        <end position="646"/>
    </location>
</feature>
<evidence type="ECO:0000256" key="9">
    <source>
        <dbReference type="ARBA" id="ARBA00022840"/>
    </source>
</evidence>
<dbReference type="CDD" id="cd23509">
    <property type="entry name" value="Gnk2-like"/>
    <property type="match status" value="2"/>
</dbReference>
<evidence type="ECO:0000256" key="2">
    <source>
        <dbReference type="ARBA" id="ARBA00022527"/>
    </source>
</evidence>
<dbReference type="FunFam" id="3.30.430.20:FF:000004">
    <property type="entry name" value="Receptor-like serine-threonine protein kinase"/>
    <property type="match status" value="1"/>
</dbReference>
<dbReference type="PROSITE" id="PS51473">
    <property type="entry name" value="GNK2"/>
    <property type="match status" value="2"/>
</dbReference>
<accession>A0A5J9U2J2</accession>
<comment type="caution">
    <text evidence="18">The sequence shown here is derived from an EMBL/GenBank/DDBJ whole genome shotgun (WGS) entry which is preliminary data.</text>
</comment>
<dbReference type="OrthoDB" id="663250at2759"/>
<keyword evidence="5 15" id="KW-0732">Signal</keyword>
<keyword evidence="2" id="KW-0723">Serine/threonine-protein kinase</keyword>
<dbReference type="Gramene" id="TVU17836">
    <property type="protein sequence ID" value="TVU17836"/>
    <property type="gene ID" value="EJB05_33896"/>
</dbReference>
<dbReference type="Gene3D" id="3.30.430.20">
    <property type="entry name" value="Gnk2 domain, C-X8-C-X2-C motif"/>
    <property type="match status" value="2"/>
</dbReference>
<dbReference type="Proteomes" id="UP000324897">
    <property type="component" value="Chromosome 7"/>
</dbReference>
<reference evidence="18 19" key="1">
    <citation type="journal article" date="2019" name="Sci. Rep.">
        <title>A high-quality genome of Eragrostis curvula grass provides insights into Poaceae evolution and supports new strategies to enhance forage quality.</title>
        <authorList>
            <person name="Carballo J."/>
            <person name="Santos B.A.C.M."/>
            <person name="Zappacosta D."/>
            <person name="Garbus I."/>
            <person name="Selva J.P."/>
            <person name="Gallo C.A."/>
            <person name="Diaz A."/>
            <person name="Albertini E."/>
            <person name="Caccamo M."/>
            <person name="Echenique V."/>
        </authorList>
    </citation>
    <scope>NUCLEOTIDE SEQUENCE [LARGE SCALE GENOMIC DNA]</scope>
    <source>
        <strain evidence="19">cv. Victoria</strain>
        <tissue evidence="18">Leaf</tissue>
    </source>
</reference>
<evidence type="ECO:0000256" key="15">
    <source>
        <dbReference type="SAM" id="SignalP"/>
    </source>
</evidence>
<dbReference type="AlphaFoldDB" id="A0A5J9U2J2"/>
<feature type="signal peptide" evidence="15">
    <location>
        <begin position="1"/>
        <end position="17"/>
    </location>
</feature>
<dbReference type="GO" id="GO:0004674">
    <property type="term" value="F:protein serine/threonine kinase activity"/>
    <property type="evidence" value="ECO:0007669"/>
    <property type="project" value="UniProtKB-KW"/>
</dbReference>
<comment type="subcellular location">
    <subcellularLocation>
        <location evidence="1">Membrane</location>
        <topology evidence="1">Single-pass membrane protein</topology>
    </subcellularLocation>
</comment>
<feature type="domain" description="Gnk2-homologous" evidence="17">
    <location>
        <begin position="22"/>
        <end position="126"/>
    </location>
</feature>
<dbReference type="PANTHER" id="PTHR27002:SF935">
    <property type="entry name" value="OS11G0681400 PROTEIN"/>
    <property type="match status" value="1"/>
</dbReference>
<keyword evidence="13" id="KW-0325">Glycoprotein</keyword>
<dbReference type="PROSITE" id="PS50011">
    <property type="entry name" value="PROTEIN_KINASE_DOM"/>
    <property type="match status" value="1"/>
</dbReference>
<dbReference type="InterPro" id="IPR002902">
    <property type="entry name" value="GNK2"/>
</dbReference>
<evidence type="ECO:0000256" key="10">
    <source>
        <dbReference type="ARBA" id="ARBA00022989"/>
    </source>
</evidence>
<dbReference type="Gene3D" id="3.30.200.20">
    <property type="entry name" value="Phosphorylase Kinase, domain 1"/>
    <property type="match status" value="1"/>
</dbReference>
<dbReference type="FunFam" id="3.30.200.20:FF:000142">
    <property type="entry name" value="Cysteine-rich receptor-like protein kinase 10"/>
    <property type="match status" value="1"/>
</dbReference>
<organism evidence="18 19">
    <name type="scientific">Eragrostis curvula</name>
    <name type="common">weeping love grass</name>
    <dbReference type="NCBI Taxonomy" id="38414"/>
    <lineage>
        <taxon>Eukaryota</taxon>
        <taxon>Viridiplantae</taxon>
        <taxon>Streptophyta</taxon>
        <taxon>Embryophyta</taxon>
        <taxon>Tracheophyta</taxon>
        <taxon>Spermatophyta</taxon>
        <taxon>Magnoliopsida</taxon>
        <taxon>Liliopsida</taxon>
        <taxon>Poales</taxon>
        <taxon>Poaceae</taxon>
        <taxon>PACMAD clade</taxon>
        <taxon>Chloridoideae</taxon>
        <taxon>Eragrostideae</taxon>
        <taxon>Eragrostidinae</taxon>
        <taxon>Eragrostis</taxon>
    </lineage>
</organism>
<keyword evidence="11 14" id="KW-0472">Membrane</keyword>
<dbReference type="EMBL" id="RWGY01000029">
    <property type="protein sequence ID" value="TVU17836.1"/>
    <property type="molecule type" value="Genomic_DNA"/>
</dbReference>
<evidence type="ECO:0000256" key="3">
    <source>
        <dbReference type="ARBA" id="ARBA00022679"/>
    </source>
</evidence>
<dbReference type="FunFam" id="1.10.510.10:FF:000060">
    <property type="entry name" value="G-type lectin S-receptor-like serine/threonine-protein kinase"/>
    <property type="match status" value="1"/>
</dbReference>
<evidence type="ECO:0000313" key="19">
    <source>
        <dbReference type="Proteomes" id="UP000324897"/>
    </source>
</evidence>
<evidence type="ECO:0000256" key="7">
    <source>
        <dbReference type="ARBA" id="ARBA00022741"/>
    </source>
</evidence>
<keyword evidence="9" id="KW-0067">ATP-binding</keyword>
<dbReference type="InterPro" id="IPR001245">
    <property type="entry name" value="Ser-Thr/Tyr_kinase_cat_dom"/>
</dbReference>
<keyword evidence="10 14" id="KW-1133">Transmembrane helix</keyword>
<evidence type="ECO:0000256" key="6">
    <source>
        <dbReference type="ARBA" id="ARBA00022737"/>
    </source>
</evidence>
<feature type="domain" description="Gnk2-homologous" evidence="17">
    <location>
        <begin position="147"/>
        <end position="255"/>
    </location>
</feature>
<dbReference type="Pfam" id="PF07714">
    <property type="entry name" value="PK_Tyr_Ser-Thr"/>
    <property type="match status" value="1"/>
</dbReference>
<dbReference type="PANTHER" id="PTHR27002">
    <property type="entry name" value="RECEPTOR-LIKE SERINE/THREONINE-PROTEIN KINASE SD1-8"/>
    <property type="match status" value="1"/>
</dbReference>
<evidence type="ECO:0000256" key="8">
    <source>
        <dbReference type="ARBA" id="ARBA00022777"/>
    </source>
</evidence>
<sequence length="676" mass="75100">MIAAVLLVLGFMPFVTATIAGEALYVVCSNRANYTANSTYHANIELLSAKLIKNASSTPSPFAKGSVGAVPDTVYVLFLCQGDVGAGDCSRCAATAFQDAQQECAFNKDATVFYDQCLIRFSDQDFLDHMDPLLGTDDARICWGTQDSTLFPLWDSVNRNESVAGITDIIKALLQETSRHAAYNSTWRFATGRMDVNSSFPPIFSRTQCTPDLTPGDCWECLKNISEMVTDSFQGMQGISITAVRCNLRYATAQFYEGKPMWHIMPPEDAVLPPVVVAPVTAHKRRMSKVLAIGLFVPLLASIFCLTISFVCIRRHRKGSQDKAKRKMKEDEALIWGLEGKNSEFTIYDFSQVLKATGNFSEENKLGQGGFGPVYKGQFPDGLEVAVKRLASHSGQGFTEFKNEIQLIAKLQHTNLVRLLGCCSQEEEKTLVYEYLPNKSLDFFIFEETRRGLLDCTKRLAIIEGIAQGLLYLHKHSRLRVIHRDLKASNILLDREMNPKISDFGLAKICSTNDTEGNTRRIVGTYGYMAPEYASEGHFSVKSDVFSFGVLILEIISGKRTSSFHGYGEFINLLGHAWQLWKDGLWLQLVDTSLVTESHTQEVMRCINIALLCVQENAADRPNMSHVVAMLGSEGMTLPEPKHPAYFHVRVTTEDASDVLQQSSLNDVTISAPDGR</sequence>
<keyword evidence="7" id="KW-0547">Nucleotide-binding</keyword>
<evidence type="ECO:0000256" key="5">
    <source>
        <dbReference type="ARBA" id="ARBA00022729"/>
    </source>
</evidence>
<evidence type="ECO:0000256" key="12">
    <source>
        <dbReference type="ARBA" id="ARBA00023157"/>
    </source>
</evidence>
<dbReference type="InterPro" id="IPR038408">
    <property type="entry name" value="GNK2_sf"/>
</dbReference>
<evidence type="ECO:0000313" key="18">
    <source>
        <dbReference type="EMBL" id="TVU17836.1"/>
    </source>
</evidence>
<evidence type="ECO:0000259" key="16">
    <source>
        <dbReference type="PROSITE" id="PS50011"/>
    </source>
</evidence>
<dbReference type="Gene3D" id="1.10.510.10">
    <property type="entry name" value="Transferase(Phosphotransferase) domain 1"/>
    <property type="match status" value="1"/>
</dbReference>
<dbReference type="Pfam" id="PF01657">
    <property type="entry name" value="Stress-antifung"/>
    <property type="match status" value="2"/>
</dbReference>
<dbReference type="InterPro" id="IPR008271">
    <property type="entry name" value="Ser/Thr_kinase_AS"/>
</dbReference>
<keyword evidence="6" id="KW-0677">Repeat</keyword>
<evidence type="ECO:0008006" key="20">
    <source>
        <dbReference type="Google" id="ProtNLM"/>
    </source>
</evidence>
<keyword evidence="4 14" id="KW-0812">Transmembrane</keyword>
<dbReference type="SUPFAM" id="SSF56112">
    <property type="entry name" value="Protein kinase-like (PK-like)"/>
    <property type="match status" value="1"/>
</dbReference>
<gene>
    <name evidence="18" type="ORF">EJB05_33896</name>
</gene>
<dbReference type="GO" id="GO:0005524">
    <property type="term" value="F:ATP binding"/>
    <property type="evidence" value="ECO:0007669"/>
    <property type="project" value="UniProtKB-KW"/>
</dbReference>
<proteinExistence type="predicted"/>
<dbReference type="SMART" id="SM00220">
    <property type="entry name" value="S_TKc"/>
    <property type="match status" value="1"/>
</dbReference>
<evidence type="ECO:0000256" key="1">
    <source>
        <dbReference type="ARBA" id="ARBA00004167"/>
    </source>
</evidence>
<evidence type="ECO:0000256" key="11">
    <source>
        <dbReference type="ARBA" id="ARBA00023136"/>
    </source>
</evidence>
<protein>
    <recommendedName>
        <fullName evidence="20">Protein kinase domain-containing protein</fullName>
    </recommendedName>
</protein>
<evidence type="ECO:0000256" key="4">
    <source>
        <dbReference type="ARBA" id="ARBA00022692"/>
    </source>
</evidence>
<dbReference type="PROSITE" id="PS00108">
    <property type="entry name" value="PROTEIN_KINASE_ST"/>
    <property type="match status" value="1"/>
</dbReference>
<feature type="transmembrane region" description="Helical" evidence="14">
    <location>
        <begin position="290"/>
        <end position="313"/>
    </location>
</feature>
<evidence type="ECO:0000256" key="13">
    <source>
        <dbReference type="ARBA" id="ARBA00023180"/>
    </source>
</evidence>
<dbReference type="GO" id="GO:0005886">
    <property type="term" value="C:plasma membrane"/>
    <property type="evidence" value="ECO:0007669"/>
    <property type="project" value="TreeGrafter"/>
</dbReference>
<evidence type="ECO:0000256" key="14">
    <source>
        <dbReference type="SAM" id="Phobius"/>
    </source>
</evidence>